<feature type="compositionally biased region" description="Low complexity" evidence="1">
    <location>
        <begin position="83"/>
        <end position="93"/>
    </location>
</feature>
<keyword evidence="3" id="KW-1185">Reference proteome</keyword>
<dbReference type="Proteomes" id="UP000784294">
    <property type="component" value="Unassembled WGS sequence"/>
</dbReference>
<feature type="region of interest" description="Disordered" evidence="1">
    <location>
        <begin position="1"/>
        <end position="43"/>
    </location>
</feature>
<reference evidence="2" key="1">
    <citation type="submission" date="2018-11" db="EMBL/GenBank/DDBJ databases">
        <authorList>
            <consortium name="Pathogen Informatics"/>
        </authorList>
    </citation>
    <scope>NUCLEOTIDE SEQUENCE</scope>
</reference>
<protein>
    <submittedName>
        <fullName evidence="2">Uncharacterized protein</fullName>
    </submittedName>
</protein>
<organism evidence="2 3">
    <name type="scientific">Protopolystoma xenopodis</name>
    <dbReference type="NCBI Taxonomy" id="117903"/>
    <lineage>
        <taxon>Eukaryota</taxon>
        <taxon>Metazoa</taxon>
        <taxon>Spiralia</taxon>
        <taxon>Lophotrochozoa</taxon>
        <taxon>Platyhelminthes</taxon>
        <taxon>Monogenea</taxon>
        <taxon>Polyopisthocotylea</taxon>
        <taxon>Polystomatidea</taxon>
        <taxon>Polystomatidae</taxon>
        <taxon>Protopolystoma</taxon>
    </lineage>
</organism>
<evidence type="ECO:0000313" key="3">
    <source>
        <dbReference type="Proteomes" id="UP000784294"/>
    </source>
</evidence>
<evidence type="ECO:0000256" key="1">
    <source>
        <dbReference type="SAM" id="MobiDB-lite"/>
    </source>
</evidence>
<evidence type="ECO:0000313" key="2">
    <source>
        <dbReference type="EMBL" id="VEL21426.1"/>
    </source>
</evidence>
<name>A0A3S5BEL7_9PLAT</name>
<proteinExistence type="predicted"/>
<gene>
    <name evidence="2" type="ORF">PXEA_LOCUS14866</name>
</gene>
<accession>A0A3S5BEL7</accession>
<dbReference type="AlphaFoldDB" id="A0A3S5BEL7"/>
<comment type="caution">
    <text evidence="2">The sequence shown here is derived from an EMBL/GenBank/DDBJ whole genome shotgun (WGS) entry which is preliminary data.</text>
</comment>
<dbReference type="EMBL" id="CAAALY010051275">
    <property type="protein sequence ID" value="VEL21426.1"/>
    <property type="molecule type" value="Genomic_DNA"/>
</dbReference>
<feature type="region of interest" description="Disordered" evidence="1">
    <location>
        <begin position="73"/>
        <end position="125"/>
    </location>
</feature>
<sequence length="125" mass="13539">MSPDDSSDCSGFSKQSSDSDRGNSRSKKRGVASALIRGPGLRDRFEASKATHLGVIKPPAARTMRSNKLEVDIDLTRNSSNTRASQSSLVASSRSRRGRRSSLGIDANLPTAKSPNGHHYTRLRK</sequence>